<proteinExistence type="predicted"/>
<feature type="non-terminal residue" evidence="1">
    <location>
        <position position="1"/>
    </location>
</feature>
<evidence type="ECO:0000313" key="1">
    <source>
        <dbReference type="EMBL" id="GAH59324.1"/>
    </source>
</evidence>
<sequence length="83" mass="9051">LKTRLAQQTDIPANESFISVPISYVDPDKCLVFLNGFVCGNSVFDPAGMFPTVQLTDPTTIVVSRALANAFSVQTNYILIEIN</sequence>
<name>X1HZQ1_9ZZZZ</name>
<organism evidence="1">
    <name type="scientific">marine sediment metagenome</name>
    <dbReference type="NCBI Taxonomy" id="412755"/>
    <lineage>
        <taxon>unclassified sequences</taxon>
        <taxon>metagenomes</taxon>
        <taxon>ecological metagenomes</taxon>
    </lineage>
</organism>
<comment type="caution">
    <text evidence="1">The sequence shown here is derived from an EMBL/GenBank/DDBJ whole genome shotgun (WGS) entry which is preliminary data.</text>
</comment>
<dbReference type="AlphaFoldDB" id="X1HZQ1"/>
<accession>X1HZQ1</accession>
<dbReference type="EMBL" id="BARU01021325">
    <property type="protein sequence ID" value="GAH59324.1"/>
    <property type="molecule type" value="Genomic_DNA"/>
</dbReference>
<gene>
    <name evidence="1" type="ORF">S03H2_34911</name>
</gene>
<reference evidence="1" key="1">
    <citation type="journal article" date="2014" name="Front. Microbiol.">
        <title>High frequency of phylogenetically diverse reductive dehalogenase-homologous genes in deep subseafloor sedimentary metagenomes.</title>
        <authorList>
            <person name="Kawai M."/>
            <person name="Futagami T."/>
            <person name="Toyoda A."/>
            <person name="Takaki Y."/>
            <person name="Nishi S."/>
            <person name="Hori S."/>
            <person name="Arai W."/>
            <person name="Tsubouchi T."/>
            <person name="Morono Y."/>
            <person name="Uchiyama I."/>
            <person name="Ito T."/>
            <person name="Fujiyama A."/>
            <person name="Inagaki F."/>
            <person name="Takami H."/>
        </authorList>
    </citation>
    <scope>NUCLEOTIDE SEQUENCE</scope>
    <source>
        <strain evidence="1">Expedition CK06-06</strain>
    </source>
</reference>
<protein>
    <submittedName>
        <fullName evidence="1">Uncharacterized protein</fullName>
    </submittedName>
</protein>